<name>A0A317MXT5_9GAMM</name>
<proteinExistence type="predicted"/>
<keyword evidence="3" id="KW-1185">Reference proteome</keyword>
<gene>
    <name evidence="2" type="ORF">C7443_10846</name>
</gene>
<feature type="region of interest" description="Disordered" evidence="1">
    <location>
        <begin position="184"/>
        <end position="212"/>
    </location>
</feature>
<dbReference type="Proteomes" id="UP000246569">
    <property type="component" value="Unassembled WGS sequence"/>
</dbReference>
<protein>
    <submittedName>
        <fullName evidence="2">Uncharacterized protein</fullName>
    </submittedName>
</protein>
<evidence type="ECO:0000313" key="3">
    <source>
        <dbReference type="Proteomes" id="UP000246569"/>
    </source>
</evidence>
<feature type="region of interest" description="Disordered" evidence="1">
    <location>
        <begin position="126"/>
        <end position="147"/>
    </location>
</feature>
<organism evidence="2 3">
    <name type="scientific">Plasticicumulans acidivorans</name>
    <dbReference type="NCBI Taxonomy" id="886464"/>
    <lineage>
        <taxon>Bacteria</taxon>
        <taxon>Pseudomonadati</taxon>
        <taxon>Pseudomonadota</taxon>
        <taxon>Gammaproteobacteria</taxon>
        <taxon>Candidatus Competibacteraceae</taxon>
        <taxon>Plasticicumulans</taxon>
    </lineage>
</organism>
<evidence type="ECO:0000256" key="1">
    <source>
        <dbReference type="SAM" id="MobiDB-lite"/>
    </source>
</evidence>
<sequence length="212" mass="24040">MRKHLSDYLPDVSATRVRLQFNGKKRGAFVECIKHVPLCIGPRHTRECNDTRAPLSCRIRECVQKVMQHWCNKKPESCFSGNGAGLIHAIQVISLRPLFFRPARHPQKARDAQQALHQLIATRQSAPLRRDAHRKQEKPAPAAVPEKGQVTLAVFGTTDRAMRLRRTPIPLAAARHCNRLLWRGAQPQEEPASERQRPIRQARGCAAMPHKT</sequence>
<dbReference type="AlphaFoldDB" id="A0A317MXT5"/>
<reference evidence="2 3" key="1">
    <citation type="submission" date="2018-05" db="EMBL/GenBank/DDBJ databases">
        <title>Genomic Encyclopedia of Type Strains, Phase IV (KMG-IV): sequencing the most valuable type-strain genomes for metagenomic binning, comparative biology and taxonomic classification.</title>
        <authorList>
            <person name="Goeker M."/>
        </authorList>
    </citation>
    <scope>NUCLEOTIDE SEQUENCE [LARGE SCALE GENOMIC DNA]</scope>
    <source>
        <strain evidence="2 3">DSM 23606</strain>
    </source>
</reference>
<comment type="caution">
    <text evidence="2">The sequence shown here is derived from an EMBL/GenBank/DDBJ whole genome shotgun (WGS) entry which is preliminary data.</text>
</comment>
<dbReference type="EMBL" id="QGTJ01000008">
    <property type="protein sequence ID" value="PWV60117.1"/>
    <property type="molecule type" value="Genomic_DNA"/>
</dbReference>
<accession>A0A317MXT5</accession>
<evidence type="ECO:0000313" key="2">
    <source>
        <dbReference type="EMBL" id="PWV60117.1"/>
    </source>
</evidence>